<proteinExistence type="predicted"/>
<reference evidence="1" key="2">
    <citation type="submission" date="2022-10" db="EMBL/GenBank/DDBJ databases">
        <authorList>
            <consortium name="ENA_rothamsted_submissions"/>
            <consortium name="culmorum"/>
            <person name="King R."/>
        </authorList>
    </citation>
    <scope>NUCLEOTIDE SEQUENCE</scope>
</reference>
<dbReference type="AlphaFoldDB" id="A0A9P0NBI9"/>
<dbReference type="EMBL" id="OU899034">
    <property type="protein sequence ID" value="CAH1710062.1"/>
    <property type="molecule type" value="Genomic_DNA"/>
</dbReference>
<name>A0A9P0NBI9_APHGO</name>
<accession>A0A9P0NBI9</accession>
<protein>
    <submittedName>
        <fullName evidence="1">Uncharacterized protein</fullName>
    </submittedName>
</protein>
<reference evidence="1" key="1">
    <citation type="submission" date="2022-02" db="EMBL/GenBank/DDBJ databases">
        <authorList>
            <person name="King R."/>
        </authorList>
    </citation>
    <scope>NUCLEOTIDE SEQUENCE</scope>
</reference>
<evidence type="ECO:0000313" key="2">
    <source>
        <dbReference type="Proteomes" id="UP001154329"/>
    </source>
</evidence>
<dbReference type="Proteomes" id="UP001154329">
    <property type="component" value="Chromosome 1"/>
</dbReference>
<organism evidence="1 2">
    <name type="scientific">Aphis gossypii</name>
    <name type="common">Cotton aphid</name>
    <dbReference type="NCBI Taxonomy" id="80765"/>
    <lineage>
        <taxon>Eukaryota</taxon>
        <taxon>Metazoa</taxon>
        <taxon>Ecdysozoa</taxon>
        <taxon>Arthropoda</taxon>
        <taxon>Hexapoda</taxon>
        <taxon>Insecta</taxon>
        <taxon>Pterygota</taxon>
        <taxon>Neoptera</taxon>
        <taxon>Paraneoptera</taxon>
        <taxon>Hemiptera</taxon>
        <taxon>Sternorrhyncha</taxon>
        <taxon>Aphidomorpha</taxon>
        <taxon>Aphidoidea</taxon>
        <taxon>Aphididae</taxon>
        <taxon>Aphidini</taxon>
        <taxon>Aphis</taxon>
        <taxon>Aphis</taxon>
    </lineage>
</organism>
<gene>
    <name evidence="1" type="ORF">APHIGO_LOCUS1046</name>
</gene>
<sequence length="187" mass="21716">MYCLVCRTRDKNTTVIRKYHVHVYSLDEGESEPNSVNWQRATSVCRKWACTRVGGEYFPNSSIIKIHQSPRDLQVYTPARDVWCCDFILRLSPLYIFFLTSRVRRRPRDKPLFAKKMFPIRFKLTCLPPPHCKSIVGDAVTRATSIIMNNYNIDVSVVILYFTSQSCNILQNVQNRVGFLHGPNIII</sequence>
<keyword evidence="2" id="KW-1185">Reference proteome</keyword>
<evidence type="ECO:0000313" key="1">
    <source>
        <dbReference type="EMBL" id="CAH1710062.1"/>
    </source>
</evidence>